<evidence type="ECO:0000256" key="1">
    <source>
        <dbReference type="SAM" id="Coils"/>
    </source>
</evidence>
<dbReference type="InterPro" id="IPR049932">
    <property type="entry name" value="NEAP1-4"/>
</dbReference>
<name>A0A7N0TEL2_KALFE</name>
<dbReference type="Gramene" id="Kaladp0034s0181.2.v1.1">
    <property type="protein sequence ID" value="Kaladp0034s0181.2.v1.1"/>
    <property type="gene ID" value="Kaladp0034s0181.v1.1"/>
</dbReference>
<dbReference type="Proteomes" id="UP000594263">
    <property type="component" value="Unplaced"/>
</dbReference>
<accession>A0A7N0TEL2</accession>
<evidence type="ECO:0000256" key="2">
    <source>
        <dbReference type="SAM" id="MobiDB-lite"/>
    </source>
</evidence>
<dbReference type="EnsemblPlants" id="Kaladp0034s0181.2.v1.1">
    <property type="protein sequence ID" value="Kaladp0034s0181.2.v1.1"/>
    <property type="gene ID" value="Kaladp0034s0181.v1.1"/>
</dbReference>
<proteinExistence type="predicted"/>
<organism evidence="3 4">
    <name type="scientific">Kalanchoe fedtschenkoi</name>
    <name type="common">Lavender scallops</name>
    <name type="synonym">South American air plant</name>
    <dbReference type="NCBI Taxonomy" id="63787"/>
    <lineage>
        <taxon>Eukaryota</taxon>
        <taxon>Viridiplantae</taxon>
        <taxon>Streptophyta</taxon>
        <taxon>Embryophyta</taxon>
        <taxon>Tracheophyta</taxon>
        <taxon>Spermatophyta</taxon>
        <taxon>Magnoliopsida</taxon>
        <taxon>eudicotyledons</taxon>
        <taxon>Gunneridae</taxon>
        <taxon>Pentapetalae</taxon>
        <taxon>Saxifragales</taxon>
        <taxon>Crassulaceae</taxon>
        <taxon>Kalanchoe</taxon>
    </lineage>
</organism>
<dbReference type="PANTHER" id="PTHR48145">
    <property type="entry name" value="NUCLEAR ENVELOPE-ASSOCIATED PROTEIN 1"/>
    <property type="match status" value="1"/>
</dbReference>
<dbReference type="PANTHER" id="PTHR48145:SF5">
    <property type="entry name" value="NUCLEAR ENVELOPE-ASSOCIATED PROTEIN 2"/>
    <property type="match status" value="1"/>
</dbReference>
<feature type="compositionally biased region" description="Low complexity" evidence="2">
    <location>
        <begin position="7"/>
        <end position="19"/>
    </location>
</feature>
<protein>
    <submittedName>
        <fullName evidence="3">Uncharacterized protein</fullName>
    </submittedName>
</protein>
<keyword evidence="1" id="KW-0175">Coiled coil</keyword>
<sequence length="352" mass="40858">MPELENSNVPSSVSFSSSSVKEREDTDPLLRDLSEKKLSFRRSVVSLAAELKEVRSRLISKEQLIAKETRTRQEAEARAKKIEEEMHRLQKNLEERNEQLQASASTAQQYLKEIDDVRSKLSETQATADASVASAQSAQLQCLTLIKELDEKNSDLKENEARVARLAEQFDLLQKDLQAREISQYQLRDEVIRVEQEIMQAVSKAGINKDCELLKLLEDISPKNREKIDRLLIHKDGEIARLTDEIRIMSTHWELKTKQLESQIEKHRKADQDLKKRLLKLEFCLQESRSQTRKLQRKGELRDKALKELKDQLSTKERNISDRSVNPNFWESSNFKIVISMSMLILVVFTKR</sequence>
<dbReference type="AlphaFoldDB" id="A0A7N0TEL2"/>
<keyword evidence="4" id="KW-1185">Reference proteome</keyword>
<reference evidence="3" key="1">
    <citation type="submission" date="2021-01" db="UniProtKB">
        <authorList>
            <consortium name="EnsemblPlants"/>
        </authorList>
    </citation>
    <scope>IDENTIFICATION</scope>
</reference>
<evidence type="ECO:0000313" key="3">
    <source>
        <dbReference type="EnsemblPlants" id="Kaladp0034s0181.2.v1.1"/>
    </source>
</evidence>
<feature type="coiled-coil region" evidence="1">
    <location>
        <begin position="58"/>
        <end position="176"/>
    </location>
</feature>
<feature type="region of interest" description="Disordered" evidence="2">
    <location>
        <begin position="1"/>
        <end position="32"/>
    </location>
</feature>
<dbReference type="OMA" id="TGCTEQY"/>
<evidence type="ECO:0000313" key="4">
    <source>
        <dbReference type="Proteomes" id="UP000594263"/>
    </source>
</evidence>
<feature type="compositionally biased region" description="Basic and acidic residues" evidence="2">
    <location>
        <begin position="20"/>
        <end position="32"/>
    </location>
</feature>
<dbReference type="Gene3D" id="1.20.58.60">
    <property type="match status" value="1"/>
</dbReference>